<dbReference type="PANTHER" id="PTHR30146:SF95">
    <property type="entry name" value="RIBOSE OPERON REPRESSOR"/>
    <property type="match status" value="1"/>
</dbReference>
<dbReference type="PRINTS" id="PR00036">
    <property type="entry name" value="HTHLACI"/>
</dbReference>
<dbReference type="SUPFAM" id="SSF47413">
    <property type="entry name" value="lambda repressor-like DNA-binding domains"/>
    <property type="match status" value="1"/>
</dbReference>
<dbReference type="PROSITE" id="PS50932">
    <property type="entry name" value="HTH_LACI_2"/>
    <property type="match status" value="1"/>
</dbReference>
<dbReference type="SUPFAM" id="SSF53822">
    <property type="entry name" value="Periplasmic binding protein-like I"/>
    <property type="match status" value="1"/>
</dbReference>
<dbReference type="PANTHER" id="PTHR30146">
    <property type="entry name" value="LACI-RELATED TRANSCRIPTIONAL REPRESSOR"/>
    <property type="match status" value="1"/>
</dbReference>
<sequence>MVFTKIHVLFDKYLMMLGEWKLKPKISDVAKKAGVSKTTVSRVLNNRGYISDKTKDLVYKAMEELHYVPNDLARSLYKKRSYIIGLIVPTTSNPFFGELTFHIENLCDELGYRVLLCNSSNRSDKEQKYWDMLLRNQVDGVIVITYNRGLINSDNKKNPVVAIDHYLSDTIPVIGSDNYEGGKQATELLVSKKCKQIIHIHGPDSLETPANLRKQAYVDVMNSYSRTPITYSVENVLDSNNHIKVISTLFDQHPDVDGIFASDDLLAAAVIVEAKKREISIPDQLKVIGYDGTETSKSLLPELSTIQQPIDQIAKVAIDSLLKMIENENHDLQLETWLPIKLIEGRTT</sequence>
<dbReference type="GO" id="GO:0003700">
    <property type="term" value="F:DNA-binding transcription factor activity"/>
    <property type="evidence" value="ECO:0007669"/>
    <property type="project" value="TreeGrafter"/>
</dbReference>
<evidence type="ECO:0000256" key="2">
    <source>
        <dbReference type="ARBA" id="ARBA00023015"/>
    </source>
</evidence>
<dbReference type="Gene3D" id="1.10.260.40">
    <property type="entry name" value="lambda repressor-like DNA-binding domains"/>
    <property type="match status" value="1"/>
</dbReference>
<dbReference type="SMART" id="SM00354">
    <property type="entry name" value="HTH_LACI"/>
    <property type="match status" value="1"/>
</dbReference>
<dbReference type="Pfam" id="PF00532">
    <property type="entry name" value="Peripla_BP_1"/>
    <property type="match status" value="1"/>
</dbReference>
<evidence type="ECO:0000259" key="5">
    <source>
        <dbReference type="PROSITE" id="PS50932"/>
    </source>
</evidence>
<dbReference type="Pfam" id="PF00356">
    <property type="entry name" value="LacI"/>
    <property type="match status" value="1"/>
</dbReference>
<organism evidence="6 7">
    <name type="scientific">Halalkalibacter hemicellulosilyticusJCM 9152</name>
    <dbReference type="NCBI Taxonomy" id="1236971"/>
    <lineage>
        <taxon>Bacteria</taxon>
        <taxon>Bacillati</taxon>
        <taxon>Bacillota</taxon>
        <taxon>Bacilli</taxon>
        <taxon>Bacillales</taxon>
        <taxon>Bacillaceae</taxon>
        <taxon>Halalkalibacter</taxon>
    </lineage>
</organism>
<dbReference type="Gene3D" id="3.40.50.2300">
    <property type="match status" value="2"/>
</dbReference>
<dbReference type="EMBL" id="BAUU01000004">
    <property type="protein sequence ID" value="GAE29310.1"/>
    <property type="molecule type" value="Genomic_DNA"/>
</dbReference>
<gene>
    <name evidence="6" type="ORF">JCM9152_660</name>
</gene>
<keyword evidence="4" id="KW-0804">Transcription</keyword>
<dbReference type="PROSITE" id="PS00356">
    <property type="entry name" value="HTH_LACI_1"/>
    <property type="match status" value="1"/>
</dbReference>
<keyword evidence="1" id="KW-0678">Repressor</keyword>
<dbReference type="Proteomes" id="UP000018895">
    <property type="component" value="Unassembled WGS sequence"/>
</dbReference>
<dbReference type="AlphaFoldDB" id="W4QBC0"/>
<evidence type="ECO:0000256" key="1">
    <source>
        <dbReference type="ARBA" id="ARBA00022491"/>
    </source>
</evidence>
<dbReference type="CDD" id="cd06291">
    <property type="entry name" value="PBP1_Qymf-like"/>
    <property type="match status" value="1"/>
</dbReference>
<evidence type="ECO:0000313" key="7">
    <source>
        <dbReference type="Proteomes" id="UP000018895"/>
    </source>
</evidence>
<evidence type="ECO:0000313" key="6">
    <source>
        <dbReference type="EMBL" id="GAE29310.1"/>
    </source>
</evidence>
<accession>W4QBC0</accession>
<keyword evidence="3" id="KW-0238">DNA-binding</keyword>
<dbReference type="STRING" id="1236971.JCM9152_660"/>
<protein>
    <submittedName>
        <fullName evidence="6">Sucrose operon repressor ScrR</fullName>
    </submittedName>
</protein>
<dbReference type="InterPro" id="IPR001761">
    <property type="entry name" value="Peripla_BP/Lac1_sug-bd_dom"/>
</dbReference>
<dbReference type="InterPro" id="IPR000843">
    <property type="entry name" value="HTH_LacI"/>
</dbReference>
<dbReference type="CDD" id="cd01392">
    <property type="entry name" value="HTH_LacI"/>
    <property type="match status" value="1"/>
</dbReference>
<feature type="domain" description="HTH lacI-type" evidence="5">
    <location>
        <begin position="24"/>
        <end position="78"/>
    </location>
</feature>
<proteinExistence type="predicted"/>
<keyword evidence="7" id="KW-1185">Reference proteome</keyword>
<keyword evidence="2" id="KW-0805">Transcription regulation</keyword>
<dbReference type="InterPro" id="IPR010982">
    <property type="entry name" value="Lambda_DNA-bd_dom_sf"/>
</dbReference>
<name>W4QBC0_9BACI</name>
<evidence type="ECO:0000256" key="4">
    <source>
        <dbReference type="ARBA" id="ARBA00023163"/>
    </source>
</evidence>
<comment type="caution">
    <text evidence="6">The sequence shown here is derived from an EMBL/GenBank/DDBJ whole genome shotgun (WGS) entry which is preliminary data.</text>
</comment>
<dbReference type="InterPro" id="IPR028082">
    <property type="entry name" value="Peripla_BP_I"/>
</dbReference>
<dbReference type="GO" id="GO:0000976">
    <property type="term" value="F:transcription cis-regulatory region binding"/>
    <property type="evidence" value="ECO:0007669"/>
    <property type="project" value="TreeGrafter"/>
</dbReference>
<evidence type="ECO:0000256" key="3">
    <source>
        <dbReference type="ARBA" id="ARBA00023125"/>
    </source>
</evidence>
<reference evidence="6" key="1">
    <citation type="journal article" date="2014" name="Genome Announc.">
        <title>Draft Genome Sequences of Three Alkaliphilic Bacillus Strains, Bacillus wakoensis JCM 9140T, Bacillus akibai JCM 9157T, and Bacillus hemicellulosilyticus JCM 9152T.</title>
        <authorList>
            <person name="Yuki M."/>
            <person name="Oshima K."/>
            <person name="Suda W."/>
            <person name="Oshida Y."/>
            <person name="Kitamura K."/>
            <person name="Iida T."/>
            <person name="Hattori M."/>
            <person name="Ohkuma M."/>
        </authorList>
    </citation>
    <scope>NUCLEOTIDE SEQUENCE [LARGE SCALE GENOMIC DNA]</scope>
    <source>
        <strain evidence="6">JCM 9152</strain>
    </source>
</reference>